<protein>
    <submittedName>
        <fullName evidence="2">Uncharacterized protein</fullName>
    </submittedName>
</protein>
<dbReference type="Proteomes" id="UP001199915">
    <property type="component" value="Unassembled WGS sequence"/>
</dbReference>
<reference evidence="2" key="1">
    <citation type="submission" date="2022-01" db="EMBL/GenBank/DDBJ databases">
        <title>Collection of gut derived symbiotic bacterial strains cultured from healthy donors.</title>
        <authorList>
            <person name="Lin H."/>
            <person name="Kohout C."/>
            <person name="Waligurski E."/>
            <person name="Pamer E.G."/>
        </authorList>
    </citation>
    <scope>NUCLEOTIDE SEQUENCE</scope>
    <source>
        <strain evidence="2">DFI.5.49</strain>
    </source>
</reference>
<accession>A0AAE3F4W9</accession>
<sequence length="73" mass="8130">MNKIQIGFSEPLNDGDTENTTLGCRHTNPDICGSNGIAGICAFESEDGICRKPSRAWRKKYNQLANDEKRTEL</sequence>
<dbReference type="AlphaFoldDB" id="A0AAE3F4W9"/>
<evidence type="ECO:0000313" key="3">
    <source>
        <dbReference type="Proteomes" id="UP001199915"/>
    </source>
</evidence>
<gene>
    <name evidence="2" type="ORF">L0N21_16940</name>
</gene>
<name>A0AAE3F4W9_9FIRM</name>
<dbReference type="EMBL" id="JAKNFS010000033">
    <property type="protein sequence ID" value="MCG4767175.1"/>
    <property type="molecule type" value="Genomic_DNA"/>
</dbReference>
<dbReference type="RefSeq" id="WP_177387458.1">
    <property type="nucleotide sequence ID" value="NZ_JAKNFS010000033.1"/>
</dbReference>
<feature type="region of interest" description="Disordered" evidence="1">
    <location>
        <begin position="1"/>
        <end position="20"/>
    </location>
</feature>
<organism evidence="2 3">
    <name type="scientific">Fusicatenibacter saccharivorans</name>
    <dbReference type="NCBI Taxonomy" id="1150298"/>
    <lineage>
        <taxon>Bacteria</taxon>
        <taxon>Bacillati</taxon>
        <taxon>Bacillota</taxon>
        <taxon>Clostridia</taxon>
        <taxon>Lachnospirales</taxon>
        <taxon>Lachnospiraceae</taxon>
        <taxon>Fusicatenibacter</taxon>
    </lineage>
</organism>
<comment type="caution">
    <text evidence="2">The sequence shown here is derived from an EMBL/GenBank/DDBJ whole genome shotgun (WGS) entry which is preliminary data.</text>
</comment>
<evidence type="ECO:0000313" key="2">
    <source>
        <dbReference type="EMBL" id="MCG4767175.1"/>
    </source>
</evidence>
<evidence type="ECO:0000256" key="1">
    <source>
        <dbReference type="SAM" id="MobiDB-lite"/>
    </source>
</evidence>
<proteinExistence type="predicted"/>